<dbReference type="Proteomes" id="UP001501455">
    <property type="component" value="Unassembled WGS sequence"/>
</dbReference>
<sequence length="265" mass="29408">MTERIVAGVPLTGAKLSAATNKRVKAYEDARAAYVKYTSANRDCATPKAYSPFRGDQSPKPAALVNAEKELEKMDAEALAKGQSLTDKDEFLASVHARIDEYKRAEPLLRRAMETAEEAAIEAVRGELSSLSRQAMDAATEAKKAYEEALEKVQDAEAVFRGHMKRFIQYVTGGQVQDARFRGLYVNEAEKYLSAWDVENGRLSWDGAFNLGLVGPGAFAVETVDLTDFINPREEEMTPWVTKRENSELNGNRTQVVWNPANYSS</sequence>
<organism evidence="1 2">
    <name type="scientific">Streptomyces prasinosporus</name>
    <dbReference type="NCBI Taxonomy" id="68256"/>
    <lineage>
        <taxon>Bacteria</taxon>
        <taxon>Bacillati</taxon>
        <taxon>Actinomycetota</taxon>
        <taxon>Actinomycetes</taxon>
        <taxon>Kitasatosporales</taxon>
        <taxon>Streptomycetaceae</taxon>
        <taxon>Streptomyces</taxon>
        <taxon>Streptomyces albogriseolus group</taxon>
    </lineage>
</organism>
<dbReference type="RefSeq" id="WP_345581539.1">
    <property type="nucleotide sequence ID" value="NZ_BAAAXF010000053.1"/>
</dbReference>
<proteinExistence type="predicted"/>
<evidence type="ECO:0000313" key="1">
    <source>
        <dbReference type="EMBL" id="GAA3500297.1"/>
    </source>
</evidence>
<protein>
    <submittedName>
        <fullName evidence="1">Uncharacterized protein</fullName>
    </submittedName>
</protein>
<accession>A0ABP6TYS4</accession>
<gene>
    <name evidence="1" type="ORF">GCM10019016_074030</name>
</gene>
<reference evidence="2" key="1">
    <citation type="journal article" date="2019" name="Int. J. Syst. Evol. Microbiol.">
        <title>The Global Catalogue of Microorganisms (GCM) 10K type strain sequencing project: providing services to taxonomists for standard genome sequencing and annotation.</title>
        <authorList>
            <consortium name="The Broad Institute Genomics Platform"/>
            <consortium name="The Broad Institute Genome Sequencing Center for Infectious Disease"/>
            <person name="Wu L."/>
            <person name="Ma J."/>
        </authorList>
    </citation>
    <scope>NUCLEOTIDE SEQUENCE [LARGE SCALE GENOMIC DNA]</scope>
    <source>
        <strain evidence="2">JCM 4816</strain>
    </source>
</reference>
<keyword evidence="2" id="KW-1185">Reference proteome</keyword>
<comment type="caution">
    <text evidence="1">The sequence shown here is derived from an EMBL/GenBank/DDBJ whole genome shotgun (WGS) entry which is preliminary data.</text>
</comment>
<name>A0ABP6TYS4_9ACTN</name>
<evidence type="ECO:0000313" key="2">
    <source>
        <dbReference type="Proteomes" id="UP001501455"/>
    </source>
</evidence>
<dbReference type="EMBL" id="BAAAXF010000053">
    <property type="protein sequence ID" value="GAA3500297.1"/>
    <property type="molecule type" value="Genomic_DNA"/>
</dbReference>